<proteinExistence type="inferred from homology"/>
<dbReference type="AlphaFoldDB" id="A0A512P856"/>
<dbReference type="InterPro" id="IPR001173">
    <property type="entry name" value="Glyco_trans_2-like"/>
</dbReference>
<sequence length="322" mass="34403">MSDDMSGRVLPSIDVVVPVHGKWAVTESCLRHLARQTVPHRVVVVDDLSPDDTLDRLREHPEVHVVAMERNVGFGRACNAGIRAGTGDVVVLVNNDVDAEPDMLEALVAPFAVDATLGSAAPMLLRPDGRVDAFGICADPTLAGFVREQGVDPADAQTDEPRILGPYGAVAAYRREALDAVGLFDDGIFMYGEELDLALRLSGAGWGSVGVPEARGVHLGGATAGRGSARQRELGGFGRGYLLRAYRVLRTRWAVRAVVTEVAVCLGDLLLSRDLAATRGRLAGWRAGRSAGPRPRRIDGVDPGIGFWRSIALRRGDYAARA</sequence>
<dbReference type="Pfam" id="PF00535">
    <property type="entry name" value="Glycos_transf_2"/>
    <property type="match status" value="1"/>
</dbReference>
<reference evidence="6 7" key="1">
    <citation type="submission" date="2019-07" db="EMBL/GenBank/DDBJ databases">
        <title>Whole genome shotgun sequence of Cellulomonas soli NBRC 109434.</title>
        <authorList>
            <person name="Hosoyama A."/>
            <person name="Uohara A."/>
            <person name="Ohji S."/>
            <person name="Ichikawa N."/>
        </authorList>
    </citation>
    <scope>NUCLEOTIDE SEQUENCE [LARGE SCALE GENOMIC DNA]</scope>
    <source>
        <strain evidence="6 7">NBRC 109434</strain>
    </source>
</reference>
<evidence type="ECO:0000256" key="1">
    <source>
        <dbReference type="ARBA" id="ARBA00004776"/>
    </source>
</evidence>
<dbReference type="Proteomes" id="UP000321798">
    <property type="component" value="Unassembled WGS sequence"/>
</dbReference>
<dbReference type="PANTHER" id="PTHR43179">
    <property type="entry name" value="RHAMNOSYLTRANSFERASE WBBL"/>
    <property type="match status" value="1"/>
</dbReference>
<evidence type="ECO:0000256" key="2">
    <source>
        <dbReference type="ARBA" id="ARBA00006739"/>
    </source>
</evidence>
<gene>
    <name evidence="6" type="ORF">CSO01_00270</name>
</gene>
<dbReference type="PANTHER" id="PTHR43179:SF12">
    <property type="entry name" value="GALACTOFURANOSYLTRANSFERASE GLFT2"/>
    <property type="match status" value="1"/>
</dbReference>
<dbReference type="InterPro" id="IPR029044">
    <property type="entry name" value="Nucleotide-diphossugar_trans"/>
</dbReference>
<name>A0A512P856_9CELL</name>
<dbReference type="SUPFAM" id="SSF53448">
    <property type="entry name" value="Nucleotide-diphospho-sugar transferases"/>
    <property type="match status" value="1"/>
</dbReference>
<dbReference type="Gene3D" id="3.90.550.10">
    <property type="entry name" value="Spore Coat Polysaccharide Biosynthesis Protein SpsA, Chain A"/>
    <property type="match status" value="1"/>
</dbReference>
<protein>
    <recommendedName>
        <fullName evidence="5">Glycosyltransferase 2-like domain-containing protein</fullName>
    </recommendedName>
</protein>
<organism evidence="6 7">
    <name type="scientific">Cellulomonas soli</name>
    <dbReference type="NCBI Taxonomy" id="931535"/>
    <lineage>
        <taxon>Bacteria</taxon>
        <taxon>Bacillati</taxon>
        <taxon>Actinomycetota</taxon>
        <taxon>Actinomycetes</taxon>
        <taxon>Micrococcales</taxon>
        <taxon>Cellulomonadaceae</taxon>
        <taxon>Cellulomonas</taxon>
    </lineage>
</organism>
<evidence type="ECO:0000313" key="7">
    <source>
        <dbReference type="Proteomes" id="UP000321798"/>
    </source>
</evidence>
<comment type="similarity">
    <text evidence="2">Belongs to the glycosyltransferase 2 family.</text>
</comment>
<dbReference type="RefSeq" id="WP_146951111.1">
    <property type="nucleotide sequence ID" value="NZ_BAABBJ010000005.1"/>
</dbReference>
<dbReference type="EMBL" id="BKAL01000001">
    <property type="protein sequence ID" value="GEP67312.1"/>
    <property type="molecule type" value="Genomic_DNA"/>
</dbReference>
<evidence type="ECO:0000256" key="3">
    <source>
        <dbReference type="ARBA" id="ARBA00022676"/>
    </source>
</evidence>
<feature type="domain" description="Glycosyltransferase 2-like" evidence="5">
    <location>
        <begin position="15"/>
        <end position="180"/>
    </location>
</feature>
<accession>A0A512P856</accession>
<dbReference type="OrthoDB" id="9771846at2"/>
<comment type="pathway">
    <text evidence="1">Cell wall biogenesis; cell wall polysaccharide biosynthesis.</text>
</comment>
<keyword evidence="3" id="KW-0328">Glycosyltransferase</keyword>
<evidence type="ECO:0000313" key="6">
    <source>
        <dbReference type="EMBL" id="GEP67312.1"/>
    </source>
</evidence>
<comment type="caution">
    <text evidence="6">The sequence shown here is derived from an EMBL/GenBank/DDBJ whole genome shotgun (WGS) entry which is preliminary data.</text>
</comment>
<dbReference type="GO" id="GO:0016757">
    <property type="term" value="F:glycosyltransferase activity"/>
    <property type="evidence" value="ECO:0007669"/>
    <property type="project" value="UniProtKB-KW"/>
</dbReference>
<evidence type="ECO:0000259" key="5">
    <source>
        <dbReference type="Pfam" id="PF00535"/>
    </source>
</evidence>
<keyword evidence="7" id="KW-1185">Reference proteome</keyword>
<keyword evidence="4" id="KW-0808">Transferase</keyword>
<evidence type="ECO:0000256" key="4">
    <source>
        <dbReference type="ARBA" id="ARBA00022679"/>
    </source>
</evidence>